<dbReference type="AlphaFoldDB" id="A0A2N7S179"/>
<evidence type="ECO:0000256" key="2">
    <source>
        <dbReference type="ARBA" id="ARBA00022448"/>
    </source>
</evidence>
<gene>
    <name evidence="6" type="ORF">CIK84_14645</name>
</gene>
<sequence length="308" mass="32764">MIQAQQLTKKYGGKTVVDNASFAVQEGMVTGFLGPNGAGKSTTMRMIVGLAKPTSGEVLVNGSDFRKSRHPLTQVGTLLEAKSVHKSLTPLAHLRAMAATAGLPAARVDEVLELTGLSSVRRKKVGGFSLGMGQRLGIATALLGDPQVLILDEPVNGLDPEGVAWVRHLARQQAAAGKTVFISSHLMSEMAQTADHLIVIGRGRIMADAPISEFIDNGLDQTIVRAADIEVLMNVLSADGVQLRRIDEHALEVTGPDSAAIGRRALEHGVALSELRPLQRTLEDAYMELTRDAVEYHSTIVAEPSGGK</sequence>
<dbReference type="InterPro" id="IPR003439">
    <property type="entry name" value="ABC_transporter-like_ATP-bd"/>
</dbReference>
<dbReference type="PANTHER" id="PTHR43335:SF4">
    <property type="entry name" value="ABC TRANSPORTER, ATP-BINDING PROTEIN"/>
    <property type="match status" value="1"/>
</dbReference>
<dbReference type="PROSITE" id="PS50893">
    <property type="entry name" value="ABC_TRANSPORTER_2"/>
    <property type="match status" value="1"/>
</dbReference>
<comment type="similarity">
    <text evidence="1">Belongs to the ABC transporter superfamily.</text>
</comment>
<reference evidence="6 7" key="1">
    <citation type="journal article" date="2017" name="Elife">
        <title>Extensive horizontal gene transfer in cheese-associated bacteria.</title>
        <authorList>
            <person name="Bonham K.S."/>
            <person name="Wolfe B.E."/>
            <person name="Dutton R.J."/>
        </authorList>
    </citation>
    <scope>NUCLEOTIDE SEQUENCE [LARGE SCALE GENOMIC DNA]</scope>
    <source>
        <strain evidence="6 7">JB182</strain>
    </source>
</reference>
<dbReference type="Gene3D" id="3.40.50.300">
    <property type="entry name" value="P-loop containing nucleotide triphosphate hydrolases"/>
    <property type="match status" value="1"/>
</dbReference>
<dbReference type="SMART" id="SM00382">
    <property type="entry name" value="AAA"/>
    <property type="match status" value="1"/>
</dbReference>
<accession>A0A2N7S179</accession>
<evidence type="ECO:0000256" key="4">
    <source>
        <dbReference type="ARBA" id="ARBA00022840"/>
    </source>
</evidence>
<dbReference type="Proteomes" id="UP000235739">
    <property type="component" value="Unassembled WGS sequence"/>
</dbReference>
<protein>
    <submittedName>
        <fullName evidence="6">Multidrug ABC transporter ATP-binding protein</fullName>
    </submittedName>
</protein>
<keyword evidence="2" id="KW-0813">Transport</keyword>
<dbReference type="OMA" id="AIHPRIA"/>
<dbReference type="GO" id="GO:0005524">
    <property type="term" value="F:ATP binding"/>
    <property type="evidence" value="ECO:0007669"/>
    <property type="project" value="UniProtKB-KW"/>
</dbReference>
<name>A0A2N7S179_9MICC</name>
<proteinExistence type="inferred from homology"/>
<keyword evidence="4 6" id="KW-0067">ATP-binding</keyword>
<dbReference type="GeneID" id="303186937"/>
<dbReference type="RefSeq" id="WP_013350694.1">
    <property type="nucleotide sequence ID" value="NZ_JABUYH010000006.1"/>
</dbReference>
<evidence type="ECO:0000256" key="1">
    <source>
        <dbReference type="ARBA" id="ARBA00005417"/>
    </source>
</evidence>
<evidence type="ECO:0000259" key="5">
    <source>
        <dbReference type="PROSITE" id="PS50893"/>
    </source>
</evidence>
<comment type="caution">
    <text evidence="6">The sequence shown here is derived from an EMBL/GenBank/DDBJ whole genome shotgun (WGS) entry which is preliminary data.</text>
</comment>
<evidence type="ECO:0000313" key="7">
    <source>
        <dbReference type="Proteomes" id="UP000235739"/>
    </source>
</evidence>
<dbReference type="InterPro" id="IPR003593">
    <property type="entry name" value="AAA+_ATPase"/>
</dbReference>
<dbReference type="Pfam" id="PF00005">
    <property type="entry name" value="ABC_tran"/>
    <property type="match status" value="1"/>
</dbReference>
<dbReference type="EMBL" id="PNQX01000002">
    <property type="protein sequence ID" value="PMQ19863.1"/>
    <property type="molecule type" value="Genomic_DNA"/>
</dbReference>
<dbReference type="PANTHER" id="PTHR43335">
    <property type="entry name" value="ABC TRANSPORTER, ATP-BINDING PROTEIN"/>
    <property type="match status" value="1"/>
</dbReference>
<evidence type="ECO:0000256" key="3">
    <source>
        <dbReference type="ARBA" id="ARBA00022741"/>
    </source>
</evidence>
<keyword evidence="3" id="KW-0547">Nucleotide-binding</keyword>
<dbReference type="InterPro" id="IPR027417">
    <property type="entry name" value="P-loop_NTPase"/>
</dbReference>
<feature type="domain" description="ABC transporter" evidence="5">
    <location>
        <begin position="2"/>
        <end position="227"/>
    </location>
</feature>
<evidence type="ECO:0000313" key="6">
    <source>
        <dbReference type="EMBL" id="PMQ19863.1"/>
    </source>
</evidence>
<dbReference type="GO" id="GO:0016887">
    <property type="term" value="F:ATP hydrolysis activity"/>
    <property type="evidence" value="ECO:0007669"/>
    <property type="project" value="InterPro"/>
</dbReference>
<dbReference type="SUPFAM" id="SSF52540">
    <property type="entry name" value="P-loop containing nucleoside triphosphate hydrolases"/>
    <property type="match status" value="1"/>
</dbReference>
<organism evidence="6 7">
    <name type="scientific">Glutamicibacter arilaitensis</name>
    <dbReference type="NCBI Taxonomy" id="256701"/>
    <lineage>
        <taxon>Bacteria</taxon>
        <taxon>Bacillati</taxon>
        <taxon>Actinomycetota</taxon>
        <taxon>Actinomycetes</taxon>
        <taxon>Micrococcales</taxon>
        <taxon>Micrococcaceae</taxon>
        <taxon>Glutamicibacter</taxon>
    </lineage>
</organism>